<protein>
    <submittedName>
        <fullName evidence="2">Aspartyl/asparaginyl beta-hydroxylase</fullName>
    </submittedName>
</protein>
<keyword evidence="3" id="KW-1185">Reference proteome</keyword>
<evidence type="ECO:0000256" key="1">
    <source>
        <dbReference type="SAM" id="MobiDB-lite"/>
    </source>
</evidence>
<organism evidence="2 3">
    <name type="scientific">Opitutus terrae (strain DSM 11246 / JCM 15787 / PB90-1)</name>
    <dbReference type="NCBI Taxonomy" id="452637"/>
    <lineage>
        <taxon>Bacteria</taxon>
        <taxon>Pseudomonadati</taxon>
        <taxon>Verrucomicrobiota</taxon>
        <taxon>Opitutia</taxon>
        <taxon>Opitutales</taxon>
        <taxon>Opitutaceae</taxon>
        <taxon>Opitutus</taxon>
    </lineage>
</organism>
<proteinExistence type="predicted"/>
<sequence>MSLAHLLGWTPTRFFWREGEPHVEWGRLPAAPFSDSFFEQTLTRAMRNPARLLFRQTTPADVLDEFDREQPGLPPTGFIFHMSRCGSTLIAQMLAALPQNVVVSEAPPIDQVLQSPLRDPRITPGQRRTWLRGMVTALGQRRQGGESRYFIKFDSWHTLELPVILEAFPDVPWLFVYRDPVEVLVSHRRRRGSQMVPGLLDPRLFAIDGAALPALLPDEYGARVLARICGAAAAHASLGRSRLVNFNQLPAAVGESLGRFFGIEWTADERARLARASRMDAKSPNETYRDDRAEKQREATGEIRRLAREWVAGIYAELEAARAASASSRSRSQSFTPQSITR</sequence>
<dbReference type="Pfam" id="PF13469">
    <property type="entry name" value="Sulfotransfer_3"/>
    <property type="match status" value="1"/>
</dbReference>
<dbReference type="eggNOG" id="COG1917">
    <property type="taxonomic scope" value="Bacteria"/>
</dbReference>
<feature type="region of interest" description="Disordered" evidence="1">
    <location>
        <begin position="276"/>
        <end position="300"/>
    </location>
</feature>
<dbReference type="KEGG" id="ote:Oter_4256"/>
<name>B1ZP43_OPITP</name>
<dbReference type="Proteomes" id="UP000007013">
    <property type="component" value="Chromosome"/>
</dbReference>
<dbReference type="EMBL" id="CP001032">
    <property type="protein sequence ID" value="ACB77529.1"/>
    <property type="molecule type" value="Genomic_DNA"/>
</dbReference>
<dbReference type="InterPro" id="IPR027417">
    <property type="entry name" value="P-loop_NTPase"/>
</dbReference>
<evidence type="ECO:0000313" key="2">
    <source>
        <dbReference type="EMBL" id="ACB77529.1"/>
    </source>
</evidence>
<dbReference type="HOGENOM" id="CLU_055103_0_0_0"/>
<dbReference type="STRING" id="452637.Oter_4256"/>
<dbReference type="OrthoDB" id="3397773at2"/>
<dbReference type="RefSeq" id="WP_012377057.1">
    <property type="nucleotide sequence ID" value="NC_010571.1"/>
</dbReference>
<dbReference type="Gene3D" id="3.40.50.300">
    <property type="entry name" value="P-loop containing nucleotide triphosphate hydrolases"/>
    <property type="match status" value="1"/>
</dbReference>
<gene>
    <name evidence="2" type="ordered locus">Oter_4256</name>
</gene>
<evidence type="ECO:0000313" key="3">
    <source>
        <dbReference type="Proteomes" id="UP000007013"/>
    </source>
</evidence>
<accession>B1ZP43</accession>
<dbReference type="AlphaFoldDB" id="B1ZP43"/>
<feature type="compositionally biased region" description="Low complexity" evidence="1">
    <location>
        <begin position="322"/>
        <end position="332"/>
    </location>
</feature>
<reference evidence="2 3" key="1">
    <citation type="journal article" date="2011" name="J. Bacteriol.">
        <title>Genome sequence of the verrucomicrobium Opitutus terrae PB90-1, an abundant inhabitant of rice paddy soil ecosystems.</title>
        <authorList>
            <person name="van Passel M.W."/>
            <person name="Kant R."/>
            <person name="Palva A."/>
            <person name="Copeland A."/>
            <person name="Lucas S."/>
            <person name="Lapidus A."/>
            <person name="Glavina del Rio T."/>
            <person name="Pitluck S."/>
            <person name="Goltsman E."/>
            <person name="Clum A."/>
            <person name="Sun H."/>
            <person name="Schmutz J."/>
            <person name="Larimer F.W."/>
            <person name="Land M.L."/>
            <person name="Hauser L."/>
            <person name="Kyrpides N."/>
            <person name="Mikhailova N."/>
            <person name="Richardson P.P."/>
            <person name="Janssen P.H."/>
            <person name="de Vos W.M."/>
            <person name="Smidt H."/>
        </authorList>
    </citation>
    <scope>NUCLEOTIDE SEQUENCE [LARGE SCALE GENOMIC DNA]</scope>
    <source>
        <strain evidence="3">DSM 11246 / JCM 15787 / PB90-1</strain>
    </source>
</reference>
<feature type="compositionally biased region" description="Polar residues" evidence="1">
    <location>
        <begin position="333"/>
        <end position="342"/>
    </location>
</feature>
<feature type="region of interest" description="Disordered" evidence="1">
    <location>
        <begin position="322"/>
        <end position="342"/>
    </location>
</feature>
<dbReference type="SUPFAM" id="SSF52540">
    <property type="entry name" value="P-loop containing nucleoside triphosphate hydrolases"/>
    <property type="match status" value="1"/>
</dbReference>